<dbReference type="AlphaFoldDB" id="A0A1X1YAS7"/>
<gene>
    <name evidence="1" type="ORF">AWC16_20605</name>
</gene>
<evidence type="ECO:0000313" key="1">
    <source>
        <dbReference type="EMBL" id="ORW08131.1"/>
    </source>
</evidence>
<evidence type="ECO:0000313" key="2">
    <source>
        <dbReference type="Proteomes" id="UP000193866"/>
    </source>
</evidence>
<dbReference type="Proteomes" id="UP000193866">
    <property type="component" value="Unassembled WGS sequence"/>
</dbReference>
<name>A0A1X1YAS7_9MYCO</name>
<keyword evidence="2" id="KW-1185">Reference proteome</keyword>
<accession>A0A1X1YAS7</accession>
<sequence length="64" mass="6455">MVAQDGDEVGRLAAYAERVLAGTGLTVADADPDAVEGELPVSGSAAAALQDGWDMARRAGQVVL</sequence>
<proteinExistence type="predicted"/>
<protein>
    <submittedName>
        <fullName evidence="1">Uncharacterized protein</fullName>
    </submittedName>
</protein>
<organism evidence="1 2">
    <name type="scientific">Mycolicibacter longobardus</name>
    <dbReference type="NCBI Taxonomy" id="1108812"/>
    <lineage>
        <taxon>Bacteria</taxon>
        <taxon>Bacillati</taxon>
        <taxon>Actinomycetota</taxon>
        <taxon>Actinomycetes</taxon>
        <taxon>Mycobacteriales</taxon>
        <taxon>Mycobacteriaceae</taxon>
        <taxon>Mycolicibacter</taxon>
    </lineage>
</organism>
<reference evidence="1 2" key="1">
    <citation type="submission" date="2016-01" db="EMBL/GenBank/DDBJ databases">
        <title>The new phylogeny of the genus Mycobacterium.</title>
        <authorList>
            <person name="Tarcisio F."/>
            <person name="Conor M."/>
            <person name="Antonella G."/>
            <person name="Elisabetta G."/>
            <person name="Giulia F.S."/>
            <person name="Sara T."/>
            <person name="Anna F."/>
            <person name="Clotilde B."/>
            <person name="Roberto B."/>
            <person name="Veronica D.S."/>
            <person name="Fabio R."/>
            <person name="Monica P."/>
            <person name="Olivier J."/>
            <person name="Enrico T."/>
            <person name="Nicola S."/>
        </authorList>
    </citation>
    <scope>NUCLEOTIDE SEQUENCE [LARGE SCALE GENOMIC DNA]</scope>
    <source>
        <strain evidence="1 2">DSM 45394</strain>
    </source>
</reference>
<comment type="caution">
    <text evidence="1">The sequence shown here is derived from an EMBL/GenBank/DDBJ whole genome shotgun (WGS) entry which is preliminary data.</text>
</comment>
<dbReference type="EMBL" id="LQPG01000039">
    <property type="protein sequence ID" value="ORW08131.1"/>
    <property type="molecule type" value="Genomic_DNA"/>
</dbReference>